<dbReference type="RefSeq" id="WP_067876576.1">
    <property type="nucleotide sequence ID" value="NZ_CP013979.1"/>
</dbReference>
<gene>
    <name evidence="4" type="ORF">ATC03_10470</name>
</gene>
<dbReference type="InterPro" id="IPR056003">
    <property type="entry name" value="CT398_CC_hairpin"/>
</dbReference>
<name>A0A191WFY1_9MICO</name>
<dbReference type="Gene3D" id="1.10.287.1490">
    <property type="match status" value="1"/>
</dbReference>
<protein>
    <submittedName>
        <fullName evidence="4">Uncharacterized protein</fullName>
    </submittedName>
</protein>
<dbReference type="Pfam" id="PF02591">
    <property type="entry name" value="Zn_ribbon_9"/>
    <property type="match status" value="1"/>
</dbReference>
<sequence length="245" mass="26473">MKASPADQQQLLRLQAVDTRLQQIAHRLGSLPQSAPIAELATRDAAVRSRRAEAQGTLEDARAELKRIESDVAVVEARIARDSDRLQHTSSTKDVAALESELASLARRLSDLEDQELIVMERVEAAEGVVAGIDTERAEIAAQVAALEVERNEASEGLVVERDGAERDRGVVASEVPAELLAYFEQRRARGAGIGAALLRQQTCGGCTMTLTGSDLDVVRRAAPDEVLLCPECDRILVRTDESGI</sequence>
<evidence type="ECO:0000313" key="4">
    <source>
        <dbReference type="EMBL" id="ANJ27089.1"/>
    </source>
</evidence>
<dbReference type="KEGG" id="agy:ATC03_10470"/>
<dbReference type="EMBL" id="CP013979">
    <property type="protein sequence ID" value="ANJ27089.1"/>
    <property type="molecule type" value="Genomic_DNA"/>
</dbReference>
<dbReference type="Proteomes" id="UP000078437">
    <property type="component" value="Chromosome"/>
</dbReference>
<dbReference type="InterPro" id="IPR003743">
    <property type="entry name" value="Zf-RING_7"/>
</dbReference>
<evidence type="ECO:0000256" key="1">
    <source>
        <dbReference type="SAM" id="Coils"/>
    </source>
</evidence>
<evidence type="ECO:0000259" key="3">
    <source>
        <dbReference type="Pfam" id="PF24481"/>
    </source>
</evidence>
<dbReference type="AlphaFoldDB" id="A0A191WFY1"/>
<evidence type="ECO:0000259" key="2">
    <source>
        <dbReference type="Pfam" id="PF02591"/>
    </source>
</evidence>
<feature type="coiled-coil region" evidence="1">
    <location>
        <begin position="51"/>
        <end position="115"/>
    </location>
</feature>
<dbReference type="Pfam" id="PF24481">
    <property type="entry name" value="CT398_CC"/>
    <property type="match status" value="1"/>
</dbReference>
<evidence type="ECO:0000313" key="5">
    <source>
        <dbReference type="Proteomes" id="UP000078437"/>
    </source>
</evidence>
<dbReference type="OrthoDB" id="9784388at2"/>
<dbReference type="STRING" id="453304.ATC03_10470"/>
<organism evidence="4 5">
    <name type="scientific">Agromyces aureus</name>
    <dbReference type="NCBI Taxonomy" id="453304"/>
    <lineage>
        <taxon>Bacteria</taxon>
        <taxon>Bacillati</taxon>
        <taxon>Actinomycetota</taxon>
        <taxon>Actinomycetes</taxon>
        <taxon>Micrococcales</taxon>
        <taxon>Microbacteriaceae</taxon>
        <taxon>Agromyces</taxon>
    </lineage>
</organism>
<feature type="domain" description="CT398-like coiled coil hairpin" evidence="3">
    <location>
        <begin position="14"/>
        <end position="191"/>
    </location>
</feature>
<accession>A0A191WFY1</accession>
<feature type="domain" description="C4-type zinc ribbon" evidence="2">
    <location>
        <begin position="203"/>
        <end position="237"/>
    </location>
</feature>
<proteinExistence type="predicted"/>
<keyword evidence="5" id="KW-1185">Reference proteome</keyword>
<keyword evidence="1" id="KW-0175">Coiled coil</keyword>
<reference evidence="4 5" key="1">
    <citation type="journal article" date="2016" name="Int. J. Syst. Evol. Microbiol.">
        <title>Agromyces aureus sp. nov., isolated from the rhizosphere of Salix caprea L. grown in a heavy-metal-contaminated soil.</title>
        <authorList>
            <person name="Corretto E."/>
            <person name="Antonielli L."/>
            <person name="Sessitsch A."/>
            <person name="Compant S."/>
            <person name="Gorfer M."/>
            <person name="Kuffner M."/>
            <person name="Brader G."/>
        </authorList>
    </citation>
    <scope>NUCLEOTIDE SEQUENCE [LARGE SCALE GENOMIC DNA]</scope>
    <source>
        <strain evidence="4 5">AR33</strain>
    </source>
</reference>
<reference evidence="5" key="2">
    <citation type="submission" date="2016-01" db="EMBL/GenBank/DDBJ databases">
        <title>Complete genome sequence of Agromyces aureus AR33T and comparison with related organisms.</title>
        <authorList>
            <person name="Corretto E."/>
            <person name="Antonielli L."/>
            <person name="Sessitsch A."/>
            <person name="Brader G."/>
        </authorList>
    </citation>
    <scope>NUCLEOTIDE SEQUENCE [LARGE SCALE GENOMIC DNA]</scope>
    <source>
        <strain evidence="5">AR33</strain>
    </source>
</reference>